<feature type="chain" id="PRO_5025624197" description="AA1-like domain-containing protein" evidence="1">
    <location>
        <begin position="16"/>
        <end position="126"/>
    </location>
</feature>
<dbReference type="AlphaFoldDB" id="A0A6A5W397"/>
<organism evidence="2 3">
    <name type="scientific">Amniculicola lignicola CBS 123094</name>
    <dbReference type="NCBI Taxonomy" id="1392246"/>
    <lineage>
        <taxon>Eukaryota</taxon>
        <taxon>Fungi</taxon>
        <taxon>Dikarya</taxon>
        <taxon>Ascomycota</taxon>
        <taxon>Pezizomycotina</taxon>
        <taxon>Dothideomycetes</taxon>
        <taxon>Pleosporomycetidae</taxon>
        <taxon>Pleosporales</taxon>
        <taxon>Amniculicolaceae</taxon>
        <taxon>Amniculicola</taxon>
    </lineage>
</organism>
<proteinExistence type="predicted"/>
<protein>
    <recommendedName>
        <fullName evidence="4">AA1-like domain-containing protein</fullName>
    </recommendedName>
</protein>
<keyword evidence="1" id="KW-0732">Signal</keyword>
<accession>A0A6A5W397</accession>
<reference evidence="2" key="1">
    <citation type="journal article" date="2020" name="Stud. Mycol.">
        <title>101 Dothideomycetes genomes: a test case for predicting lifestyles and emergence of pathogens.</title>
        <authorList>
            <person name="Haridas S."/>
            <person name="Albert R."/>
            <person name="Binder M."/>
            <person name="Bloem J."/>
            <person name="Labutti K."/>
            <person name="Salamov A."/>
            <person name="Andreopoulos B."/>
            <person name="Baker S."/>
            <person name="Barry K."/>
            <person name="Bills G."/>
            <person name="Bluhm B."/>
            <person name="Cannon C."/>
            <person name="Castanera R."/>
            <person name="Culley D."/>
            <person name="Daum C."/>
            <person name="Ezra D."/>
            <person name="Gonzalez J."/>
            <person name="Henrissat B."/>
            <person name="Kuo A."/>
            <person name="Liang C."/>
            <person name="Lipzen A."/>
            <person name="Lutzoni F."/>
            <person name="Magnuson J."/>
            <person name="Mondo S."/>
            <person name="Nolan M."/>
            <person name="Ohm R."/>
            <person name="Pangilinan J."/>
            <person name="Park H.-J."/>
            <person name="Ramirez L."/>
            <person name="Alfaro M."/>
            <person name="Sun H."/>
            <person name="Tritt A."/>
            <person name="Yoshinaga Y."/>
            <person name="Zwiers L.-H."/>
            <person name="Turgeon B."/>
            <person name="Goodwin S."/>
            <person name="Spatafora J."/>
            <person name="Crous P."/>
            <person name="Grigoriev I."/>
        </authorList>
    </citation>
    <scope>NUCLEOTIDE SEQUENCE</scope>
    <source>
        <strain evidence="2">CBS 123094</strain>
    </source>
</reference>
<dbReference type="Gene3D" id="2.60.20.10">
    <property type="entry name" value="Crystallins"/>
    <property type="match status" value="1"/>
</dbReference>
<sequence length="126" mass="13876">MKSFITATLLSIALAAPTLQKRREGTVTLFTDTQYQGQSMSFTIDLASDDRCRALPAGLAGQISSIKLSPTDSYVDCQLTASEDCSTVEGMTWFFNWDVPDLKEARYDFDNRTMSFHCADNGNPAA</sequence>
<feature type="signal peptide" evidence="1">
    <location>
        <begin position="1"/>
        <end position="15"/>
    </location>
</feature>
<gene>
    <name evidence="2" type="ORF">P154DRAFT_623256</name>
</gene>
<dbReference type="EMBL" id="ML977626">
    <property type="protein sequence ID" value="KAF1996323.1"/>
    <property type="molecule type" value="Genomic_DNA"/>
</dbReference>
<evidence type="ECO:0000313" key="3">
    <source>
        <dbReference type="Proteomes" id="UP000799779"/>
    </source>
</evidence>
<evidence type="ECO:0000256" key="1">
    <source>
        <dbReference type="SAM" id="SignalP"/>
    </source>
</evidence>
<name>A0A6A5W397_9PLEO</name>
<dbReference type="Proteomes" id="UP000799779">
    <property type="component" value="Unassembled WGS sequence"/>
</dbReference>
<evidence type="ECO:0000313" key="2">
    <source>
        <dbReference type="EMBL" id="KAF1996323.1"/>
    </source>
</evidence>
<evidence type="ECO:0008006" key="4">
    <source>
        <dbReference type="Google" id="ProtNLM"/>
    </source>
</evidence>
<keyword evidence="3" id="KW-1185">Reference proteome</keyword>